<evidence type="ECO:0000313" key="4">
    <source>
        <dbReference type="Proteomes" id="UP000432015"/>
    </source>
</evidence>
<name>A0A7K1KVT7_9ACTN</name>
<dbReference type="InterPro" id="IPR001932">
    <property type="entry name" value="PPM-type_phosphatase-like_dom"/>
</dbReference>
<gene>
    <name evidence="3" type="ORF">GNZ18_06805</name>
</gene>
<dbReference type="Pfam" id="PF07228">
    <property type="entry name" value="SpoIIE"/>
    <property type="match status" value="1"/>
</dbReference>
<evidence type="ECO:0000256" key="1">
    <source>
        <dbReference type="ARBA" id="ARBA00022801"/>
    </source>
</evidence>
<sequence>MMALVAAVDLSAGPGVGYLPLLSLGPAFASLAGGVRRTAWVGLFAIALCAGLARHDEIIGTRAGDATFISVVGVTAAGMLAAAYRERNERELADVRTIAEVAQRVLLRPMPRRVGPVRAAVRYLSASARARIGGDLYEVVMTAQGVRVIVGDVQGKGLDAVETAAVVLGAFREAAYDEPGLPDVADRIERALARQLTSEQFVTGVLAELDPAGRLTLLNRGHPPPLLIRSGRAVQALDPPEPAPPLGLSGLVEEPAAPFSVGFAPGDRVLFYTDGVVEARNDRGVFYPLAERADLLVGADPETALDALQADLLRYAGKPLDDDAAMLMLTTEPSITA</sequence>
<protein>
    <submittedName>
        <fullName evidence="3">SpoIIE family protein phosphatase</fullName>
    </submittedName>
</protein>
<keyword evidence="1" id="KW-0378">Hydrolase</keyword>
<dbReference type="EMBL" id="WOFH01000002">
    <property type="protein sequence ID" value="MUN36308.1"/>
    <property type="molecule type" value="Genomic_DNA"/>
</dbReference>
<evidence type="ECO:0000259" key="2">
    <source>
        <dbReference type="SMART" id="SM00331"/>
    </source>
</evidence>
<dbReference type="SMART" id="SM00331">
    <property type="entry name" value="PP2C_SIG"/>
    <property type="match status" value="1"/>
</dbReference>
<feature type="domain" description="PPM-type phosphatase" evidence="2">
    <location>
        <begin position="121"/>
        <end position="331"/>
    </location>
</feature>
<keyword evidence="4" id="KW-1185">Reference proteome</keyword>
<dbReference type="PANTHER" id="PTHR43156:SF2">
    <property type="entry name" value="STAGE II SPORULATION PROTEIN E"/>
    <property type="match status" value="1"/>
</dbReference>
<accession>A0A7K1KVT7</accession>
<dbReference type="Proteomes" id="UP000432015">
    <property type="component" value="Unassembled WGS sequence"/>
</dbReference>
<dbReference type="AlphaFoldDB" id="A0A7K1KVT7"/>
<organism evidence="3 4">
    <name type="scientific">Actinomadura litoris</name>
    <dbReference type="NCBI Taxonomy" id="2678616"/>
    <lineage>
        <taxon>Bacteria</taxon>
        <taxon>Bacillati</taxon>
        <taxon>Actinomycetota</taxon>
        <taxon>Actinomycetes</taxon>
        <taxon>Streptosporangiales</taxon>
        <taxon>Thermomonosporaceae</taxon>
        <taxon>Actinomadura</taxon>
    </lineage>
</organism>
<dbReference type="Gene3D" id="3.60.40.10">
    <property type="entry name" value="PPM-type phosphatase domain"/>
    <property type="match status" value="1"/>
</dbReference>
<dbReference type="FunFam" id="3.60.40.10:FF:000058">
    <property type="entry name" value="Stage II sporulation protein E"/>
    <property type="match status" value="1"/>
</dbReference>
<evidence type="ECO:0000313" key="3">
    <source>
        <dbReference type="EMBL" id="MUN36308.1"/>
    </source>
</evidence>
<dbReference type="InterPro" id="IPR052016">
    <property type="entry name" value="Bact_Sigma-Reg"/>
</dbReference>
<dbReference type="InterPro" id="IPR036457">
    <property type="entry name" value="PPM-type-like_dom_sf"/>
</dbReference>
<dbReference type="GO" id="GO:0016791">
    <property type="term" value="F:phosphatase activity"/>
    <property type="evidence" value="ECO:0007669"/>
    <property type="project" value="TreeGrafter"/>
</dbReference>
<reference evidence="3 4" key="1">
    <citation type="submission" date="2019-11" db="EMBL/GenBank/DDBJ databases">
        <authorList>
            <person name="Cao P."/>
        </authorList>
    </citation>
    <scope>NUCLEOTIDE SEQUENCE [LARGE SCALE GENOMIC DNA]</scope>
    <source>
        <strain evidence="3 4">NEAU-AAG5</strain>
    </source>
</reference>
<proteinExistence type="predicted"/>
<comment type="caution">
    <text evidence="3">The sequence shown here is derived from an EMBL/GenBank/DDBJ whole genome shotgun (WGS) entry which is preliminary data.</text>
</comment>
<dbReference type="PANTHER" id="PTHR43156">
    <property type="entry name" value="STAGE II SPORULATION PROTEIN E-RELATED"/>
    <property type="match status" value="1"/>
</dbReference>
<dbReference type="SUPFAM" id="SSF81606">
    <property type="entry name" value="PP2C-like"/>
    <property type="match status" value="1"/>
</dbReference>